<dbReference type="InterPro" id="IPR011047">
    <property type="entry name" value="Quinoprotein_ADH-like_sf"/>
</dbReference>
<accession>A0ABW5Z474</accession>
<dbReference type="Proteomes" id="UP001597549">
    <property type="component" value="Unassembled WGS sequence"/>
</dbReference>
<name>A0ABW5Z474_9FLAO</name>
<dbReference type="EMBL" id="JBHUOL010000003">
    <property type="protein sequence ID" value="MFD2907223.1"/>
    <property type="molecule type" value="Genomic_DNA"/>
</dbReference>
<proteinExistence type="predicted"/>
<evidence type="ECO:0000313" key="1">
    <source>
        <dbReference type="EMBL" id="MFD2907223.1"/>
    </source>
</evidence>
<dbReference type="SUPFAM" id="SSF50998">
    <property type="entry name" value="Quinoprotein alcohol dehydrogenase-like"/>
    <property type="match status" value="1"/>
</dbReference>
<reference evidence="2" key="1">
    <citation type="journal article" date="2019" name="Int. J. Syst. Evol. Microbiol.">
        <title>The Global Catalogue of Microorganisms (GCM) 10K type strain sequencing project: providing services to taxonomists for standard genome sequencing and annotation.</title>
        <authorList>
            <consortium name="The Broad Institute Genomics Platform"/>
            <consortium name="The Broad Institute Genome Sequencing Center for Infectious Disease"/>
            <person name="Wu L."/>
            <person name="Ma J."/>
        </authorList>
    </citation>
    <scope>NUCLEOTIDE SEQUENCE [LARGE SCALE GENOMIC DNA]</scope>
    <source>
        <strain evidence="2">KCTC 52644</strain>
    </source>
</reference>
<gene>
    <name evidence="1" type="ORF">ACFSX9_00600</name>
</gene>
<protein>
    <recommendedName>
        <fullName evidence="3">Fibronectin type-III domain-containing protein</fullName>
    </recommendedName>
</protein>
<dbReference type="PROSITE" id="PS51257">
    <property type="entry name" value="PROKAR_LIPOPROTEIN"/>
    <property type="match status" value="1"/>
</dbReference>
<sequence length="496" mass="56784">MNKSIFKNHFFILSIVFIFLSCSSDDENLINEKIIVSASEISSNSVNINYQTEGTNQDKFLICSQSENFDFENFDFEIQLSNNNGNIKVLGLLPNKEYFFKIYYSSNSEIKYSNQIKVSTNEIVFTTLINQSIDISSSGYLRLRDSSIDHTQNNIYLIVEASGGIDLIKIDINGNVIWRKNIQSFISFSWFFISDGHKIQVLSDGNVLVITSNQDRDGIIINLITPSGELIKTEETELLITQPDITGIDYSNNTLKLLFGAGGIYHDSEEMIINNEGNVINQRVIASNVSSAWFQNMRYIDDNTLINVGYFDKIPNDGLVTYEGLFEKLSISNGTYTSAIMDFHGIYGGDDRFDQIFLNENHIYVNGYFGNESGFSEDQKWVVKFDYTGNIIWEHKSPIQENFIYQAKDIIVDQNNYVFSLMHEIYYPNSNVYDITTLSKFDNDGNLIWTFKDGDEFNDERFTSHRVYELSNKEYLITGDNSSGNGSVWIKRIKAE</sequence>
<dbReference type="RefSeq" id="WP_379803090.1">
    <property type="nucleotide sequence ID" value="NZ_JBHUOL010000003.1"/>
</dbReference>
<evidence type="ECO:0008006" key="3">
    <source>
        <dbReference type="Google" id="ProtNLM"/>
    </source>
</evidence>
<evidence type="ECO:0000313" key="2">
    <source>
        <dbReference type="Proteomes" id="UP001597549"/>
    </source>
</evidence>
<keyword evidence="2" id="KW-1185">Reference proteome</keyword>
<comment type="caution">
    <text evidence="1">The sequence shown here is derived from an EMBL/GenBank/DDBJ whole genome shotgun (WGS) entry which is preliminary data.</text>
</comment>
<organism evidence="1 2">
    <name type="scientific">Flavobacterium ardleyense</name>
    <dbReference type="NCBI Taxonomy" id="2038737"/>
    <lineage>
        <taxon>Bacteria</taxon>
        <taxon>Pseudomonadati</taxon>
        <taxon>Bacteroidota</taxon>
        <taxon>Flavobacteriia</taxon>
        <taxon>Flavobacteriales</taxon>
        <taxon>Flavobacteriaceae</taxon>
        <taxon>Flavobacterium</taxon>
    </lineage>
</organism>